<accession>I0WDL3</accession>
<organism evidence="1 2">
    <name type="scientific">Rhodococcus opacus RKJ300 = JCM 13270</name>
    <dbReference type="NCBI Taxonomy" id="1165867"/>
    <lineage>
        <taxon>Bacteria</taxon>
        <taxon>Bacillati</taxon>
        <taxon>Actinomycetota</taxon>
        <taxon>Actinomycetes</taxon>
        <taxon>Mycobacteriales</taxon>
        <taxon>Nocardiaceae</taxon>
        <taxon>Rhodococcus</taxon>
    </lineage>
</organism>
<dbReference type="PATRIC" id="fig|1165867.3.peg.6114"/>
<protein>
    <submittedName>
        <fullName evidence="1">Phage tail protein</fullName>
    </submittedName>
</protein>
<dbReference type="InterPro" id="IPR006521">
    <property type="entry name" value="Tail_protein_I"/>
</dbReference>
<dbReference type="EMBL" id="AJJH01000162">
    <property type="protein sequence ID" value="EID74479.1"/>
    <property type="molecule type" value="Genomic_DNA"/>
</dbReference>
<reference evidence="1 2" key="1">
    <citation type="journal article" date="2012" name="J. Bacteriol.">
        <title>Draft genome sequence of the nitrophenol-degrading actinomycete Rhodococcus imtechensis RKJ300.</title>
        <authorList>
            <person name="Vikram S."/>
            <person name="Kumar S."/>
            <person name="Subramanian S."/>
            <person name="Raghava G.P."/>
        </authorList>
    </citation>
    <scope>NUCLEOTIDE SEQUENCE [LARGE SCALE GENOMIC DNA]</scope>
    <source>
        <strain evidence="1 2">RKJ300</strain>
    </source>
</reference>
<dbReference type="Proteomes" id="UP000006447">
    <property type="component" value="Unassembled WGS sequence"/>
</dbReference>
<dbReference type="Pfam" id="PF09684">
    <property type="entry name" value="Tail_P2_I"/>
    <property type="match status" value="1"/>
</dbReference>
<dbReference type="InterPro" id="IPR011748">
    <property type="entry name" value="Unchr_phage_tail-like"/>
</dbReference>
<evidence type="ECO:0000313" key="1">
    <source>
        <dbReference type="EMBL" id="EID74479.1"/>
    </source>
</evidence>
<sequence length="568" mass="60732">MTGHWFLLADRPGWRLSAVLGSGTTTDGGSLRLAETAPPTVLDCPPEAYVDLPCCERAVLRPPDRTVALVAGTGQVRALAGPWRVQSVDVDGITMTDVSAGWRVPDDGCALVREWPEGTWAPDGLVCLEDGGVGVLDRVAGLVHVLDERGRWREARQAAEVPGCRPGPQPRYPTSGSATTIALDSGAPGCRWHRVVLNGQVPQGARVEVEALVTDADLGEGEVAVLDADRWADVGVFGDPALTSWDALVQAPRGRYLWLRLTLRGDGTATPVVDDVEVHFPRETSLRQLPAVYAAGESDALERFLALTDTVRASVTQLLDDVPRDLDPRSADTSPGRDLLAWLGTWVGMTGMGALPEERRRRLVGAAGELYRRRGTPDGVARHVGLWLGRRTQVLEHYRLRRWAVLDHGHLGDATKLFGREIVGRLQLDGSSAIGAFRLVSTPSPRQDPFAVYAHRFTVFVHAEPCDRPEDLDDLAATAAAVLQAVQPAHTVSSVALVTPTARVTTQASLGIDAVVAGPLPSLRLGDRLGTGPGQRLGLATTLARDPGRGDRPAIGIDARVGTRAVIG</sequence>
<gene>
    <name evidence="1" type="ORF">W59_29889</name>
</gene>
<evidence type="ECO:0000313" key="2">
    <source>
        <dbReference type="Proteomes" id="UP000006447"/>
    </source>
</evidence>
<dbReference type="AlphaFoldDB" id="I0WDL3"/>
<dbReference type="NCBIfam" id="TIGR02242">
    <property type="entry name" value="tail_TIGR02242"/>
    <property type="match status" value="1"/>
</dbReference>
<comment type="caution">
    <text evidence="1">The sequence shown here is derived from an EMBL/GenBank/DDBJ whole genome shotgun (WGS) entry which is preliminary data.</text>
</comment>
<proteinExistence type="predicted"/>
<name>I0WDL3_RHOOP</name>
<dbReference type="RefSeq" id="WP_007300281.1">
    <property type="nucleotide sequence ID" value="NZ_AJJH01000162.1"/>
</dbReference>